<accession>A0A3A4ANI3</accession>
<feature type="transmembrane region" description="Helical" evidence="1">
    <location>
        <begin position="28"/>
        <end position="50"/>
    </location>
</feature>
<evidence type="ECO:0008006" key="4">
    <source>
        <dbReference type="Google" id="ProtNLM"/>
    </source>
</evidence>
<reference evidence="2 3" key="1">
    <citation type="submission" date="2018-09" db="EMBL/GenBank/DDBJ databases">
        <title>YIM 75507 draft genome.</title>
        <authorList>
            <person name="Tang S."/>
            <person name="Feng Y."/>
        </authorList>
    </citation>
    <scope>NUCLEOTIDE SEQUENCE [LARGE SCALE GENOMIC DNA]</scope>
    <source>
        <strain evidence="2 3">YIM 75507</strain>
    </source>
</reference>
<sequence length="129" mass="13187">MLAVLGLSLGLTYGLGSGDVGTHLPRVLGASLAQLPAVWVLAAVATALFGVLPRLAAAAWGVLAAFLLFGQLGALLDLPEAVLDLSPFTHLPRLPGGDPEFTPYAVLTAIAAVLLAAGVYGFRRRDVAT</sequence>
<gene>
    <name evidence="2" type="ORF">D5H75_24625</name>
</gene>
<protein>
    <recommendedName>
        <fullName evidence="4">ABC transporter permease</fullName>
    </recommendedName>
</protein>
<evidence type="ECO:0000313" key="2">
    <source>
        <dbReference type="EMBL" id="RJL30109.1"/>
    </source>
</evidence>
<organism evidence="2 3">
    <name type="scientific">Bailinhaonella thermotolerans</name>
    <dbReference type="NCBI Taxonomy" id="1070861"/>
    <lineage>
        <taxon>Bacteria</taxon>
        <taxon>Bacillati</taxon>
        <taxon>Actinomycetota</taxon>
        <taxon>Actinomycetes</taxon>
        <taxon>Streptosporangiales</taxon>
        <taxon>Streptosporangiaceae</taxon>
        <taxon>Bailinhaonella</taxon>
    </lineage>
</organism>
<feature type="transmembrane region" description="Helical" evidence="1">
    <location>
        <begin position="57"/>
        <end position="76"/>
    </location>
</feature>
<evidence type="ECO:0000313" key="3">
    <source>
        <dbReference type="Proteomes" id="UP000265768"/>
    </source>
</evidence>
<dbReference type="AlphaFoldDB" id="A0A3A4ANI3"/>
<dbReference type="EMBL" id="QZEY01000010">
    <property type="protein sequence ID" value="RJL30109.1"/>
    <property type="molecule type" value="Genomic_DNA"/>
</dbReference>
<name>A0A3A4ANI3_9ACTN</name>
<keyword evidence="1" id="KW-1133">Transmembrane helix</keyword>
<dbReference type="Proteomes" id="UP000265768">
    <property type="component" value="Unassembled WGS sequence"/>
</dbReference>
<keyword evidence="1" id="KW-0812">Transmembrane</keyword>
<evidence type="ECO:0000256" key="1">
    <source>
        <dbReference type="SAM" id="Phobius"/>
    </source>
</evidence>
<keyword evidence="1" id="KW-0472">Membrane</keyword>
<feature type="transmembrane region" description="Helical" evidence="1">
    <location>
        <begin position="101"/>
        <end position="122"/>
    </location>
</feature>
<comment type="caution">
    <text evidence="2">The sequence shown here is derived from an EMBL/GenBank/DDBJ whole genome shotgun (WGS) entry which is preliminary data.</text>
</comment>
<keyword evidence="3" id="KW-1185">Reference proteome</keyword>
<proteinExistence type="predicted"/>